<reference evidence="2 3" key="1">
    <citation type="journal article" date="2013" name="Genome Announc.">
        <title>Multiple genome sequences of Helicobacter pylori strains of diverse disease and antibiotic resistance backgrounds from Malaysia.</title>
        <authorList>
            <person name="Rehvathy V."/>
            <person name="Tan M.H."/>
            <person name="Gunaletchumy S.P."/>
            <person name="Teh X."/>
            <person name="Wang S."/>
            <person name="Baybayan P."/>
            <person name="Singh S."/>
            <person name="Ashby M."/>
            <person name="Kaakoush N.O."/>
            <person name="Mitchell H.M."/>
            <person name="Croft L.J."/>
            <person name="Goh K.L."/>
            <person name="Loke M.F."/>
            <person name="Vadivelu J."/>
        </authorList>
    </citation>
    <scope>NUCLEOTIDE SEQUENCE [LARGE SCALE GENOMIC DNA]</scope>
    <source>
        <strain evidence="2 3">UM114</strain>
    </source>
</reference>
<protein>
    <submittedName>
        <fullName evidence="2">Uncharacterized protein</fullName>
    </submittedName>
</protein>
<evidence type="ECO:0000256" key="1">
    <source>
        <dbReference type="SAM" id="Phobius"/>
    </source>
</evidence>
<dbReference type="Proteomes" id="UP000015605">
    <property type="component" value="Unassembled WGS sequence"/>
</dbReference>
<evidence type="ECO:0000313" key="3">
    <source>
        <dbReference type="Proteomes" id="UP000015605"/>
    </source>
</evidence>
<keyword evidence="1" id="KW-0472">Membrane</keyword>
<organism evidence="2 3">
    <name type="scientific">Helicobacter pylori UM114</name>
    <dbReference type="NCBI Taxonomy" id="1355531"/>
    <lineage>
        <taxon>Bacteria</taxon>
        <taxon>Pseudomonadati</taxon>
        <taxon>Campylobacterota</taxon>
        <taxon>Epsilonproteobacteria</taxon>
        <taxon>Campylobacterales</taxon>
        <taxon>Helicobacteraceae</taxon>
        <taxon>Helicobacter</taxon>
    </lineage>
</organism>
<dbReference type="EMBL" id="AUSS01000008">
    <property type="protein sequence ID" value="EPZ93325.1"/>
    <property type="molecule type" value="Genomic_DNA"/>
</dbReference>
<evidence type="ECO:0000313" key="2">
    <source>
        <dbReference type="EMBL" id="EPZ93325.1"/>
    </source>
</evidence>
<accession>T0F499</accession>
<comment type="caution">
    <text evidence="2">The sequence shown here is derived from an EMBL/GenBank/DDBJ whole genome shotgun (WGS) entry which is preliminary data.</text>
</comment>
<proteinExistence type="predicted"/>
<feature type="transmembrane region" description="Helical" evidence="1">
    <location>
        <begin position="12"/>
        <end position="33"/>
    </location>
</feature>
<dbReference type="AlphaFoldDB" id="T0F499"/>
<keyword evidence="1" id="KW-0812">Transmembrane</keyword>
<keyword evidence="1" id="KW-1133">Transmembrane helix</keyword>
<name>T0F499_HELPX</name>
<sequence length="35" mass="3592">MDKVLEKLALSVLIVALGVSFIVALCFAIGALCNG</sequence>
<gene>
    <name evidence="2" type="ORF">N207_06315</name>
</gene>